<name>A0A016AQJ1_BACFG</name>
<evidence type="ECO:0000256" key="4">
    <source>
        <dbReference type="ARBA" id="ARBA00022840"/>
    </source>
</evidence>
<evidence type="ECO:0000256" key="2">
    <source>
        <dbReference type="ARBA" id="ARBA00022801"/>
    </source>
</evidence>
<evidence type="ECO:0000256" key="5">
    <source>
        <dbReference type="PROSITE-ProRule" id="PRU00560"/>
    </source>
</evidence>
<dbReference type="Gene3D" id="1.10.10.160">
    <property type="match status" value="1"/>
</dbReference>
<dbReference type="GO" id="GO:0005524">
    <property type="term" value="F:ATP binding"/>
    <property type="evidence" value="ECO:0007669"/>
    <property type="project" value="UniProtKB-UniRule"/>
</dbReference>
<dbReference type="GO" id="GO:0000725">
    <property type="term" value="P:recombinational repair"/>
    <property type="evidence" value="ECO:0007669"/>
    <property type="project" value="TreeGrafter"/>
</dbReference>
<dbReference type="GO" id="GO:0003677">
    <property type="term" value="F:DNA binding"/>
    <property type="evidence" value="ECO:0007669"/>
    <property type="project" value="InterPro"/>
</dbReference>
<feature type="domain" description="UvrD-like helicase ATP-binding" evidence="6">
    <location>
        <begin position="20"/>
        <end position="389"/>
    </location>
</feature>
<keyword evidence="4 5" id="KW-0067">ATP-binding</keyword>
<dbReference type="PANTHER" id="PTHR11070:SF17">
    <property type="entry name" value="DNA HELICASE IV"/>
    <property type="match status" value="1"/>
</dbReference>
<dbReference type="GO" id="GO:0016787">
    <property type="term" value="F:hydrolase activity"/>
    <property type="evidence" value="ECO:0007669"/>
    <property type="project" value="UniProtKB-UniRule"/>
</dbReference>
<dbReference type="SUPFAM" id="SSF52540">
    <property type="entry name" value="P-loop containing nucleoside triphosphate hydrolases"/>
    <property type="match status" value="1"/>
</dbReference>
<dbReference type="GO" id="GO:0005829">
    <property type="term" value="C:cytosol"/>
    <property type="evidence" value="ECO:0007669"/>
    <property type="project" value="TreeGrafter"/>
</dbReference>
<organism evidence="7 8">
    <name type="scientific">Bacteroides fragilis str. 3976T8</name>
    <dbReference type="NCBI Taxonomy" id="1339314"/>
    <lineage>
        <taxon>Bacteria</taxon>
        <taxon>Pseudomonadati</taxon>
        <taxon>Bacteroidota</taxon>
        <taxon>Bacteroidia</taxon>
        <taxon>Bacteroidales</taxon>
        <taxon>Bacteroidaceae</taxon>
        <taxon>Bacteroides</taxon>
    </lineage>
</organism>
<reference evidence="7 8" key="1">
    <citation type="submission" date="2014-02" db="EMBL/GenBank/DDBJ databases">
        <authorList>
            <person name="Sears C."/>
            <person name="Carroll K."/>
            <person name="Sack B.R."/>
            <person name="Qadri F."/>
            <person name="Myers L.L."/>
            <person name="Chung G.-T."/>
            <person name="Escheverria P."/>
            <person name="Fraser C.M."/>
            <person name="Sadzewicz L."/>
            <person name="Shefchek K.A."/>
            <person name="Tallon L."/>
            <person name="Das S.P."/>
            <person name="Daugherty S."/>
            <person name="Mongodin E.F."/>
        </authorList>
    </citation>
    <scope>NUCLEOTIDE SEQUENCE [LARGE SCALE GENOMIC DNA]</scope>
    <source>
        <strain evidence="7 8">3976T8</strain>
    </source>
</reference>
<dbReference type="AlphaFoldDB" id="A0A016AQJ1"/>
<gene>
    <name evidence="7" type="ORF">M123_4192</name>
</gene>
<dbReference type="Gene3D" id="3.40.50.300">
    <property type="entry name" value="P-loop containing nucleotide triphosphate hydrolases"/>
    <property type="match status" value="2"/>
</dbReference>
<dbReference type="InterPro" id="IPR027417">
    <property type="entry name" value="P-loop_NTPase"/>
</dbReference>
<accession>A0A016AQJ1</accession>
<dbReference type="PANTHER" id="PTHR11070">
    <property type="entry name" value="UVRD / RECB / PCRA DNA HELICASE FAMILY MEMBER"/>
    <property type="match status" value="1"/>
</dbReference>
<sequence>MPFATDEEIKIAHDILLKGKKPFDTHRIDIIKENSSCYVQASPGSGKTTALLAKLMILANKMPLYSGKGVCVLTHTNVAIDEIKAKLGQKANVLFQYPNFFGTIQTFLHKYITAAALHYFYGSQIAYVDDDVANAVLLKKYGRLTYENKLKGLIYARTISKEHLIEVDEIEALGGMDILTSAKVIKRKGKRVYKYDFQLGKYDWNKIPQNIKALIRTKRDRIIDSQGKDIILSFRIDWLNNKIITDFGSIGMCTEAGAEYVKLKEEMFTEGILSFDDAYDLAFRYIQEKDLNFNSFSDKRFQYLFVDEVQDCDNQQVELIKKIFADDKVVIQRFGDYCQAIYEGEENDGVENNELKGENVLYIHDSNRFGENIAKPLRTLCMENNLQLRGNEEVPSVKPIIITYENPLSVLPRYVELLNSTSIPAMNNLSVLEIANKERQKDPLHRVNVKACGWVGKKGANDRKRFIESYFPAFERKNGKQRMEGNSFDDFILKNPHGTVKDYAASIIQGILKLLDLCDIKNGSRRHTRTSLLEILMANNIEQKENFLKEVMNWSLLVVQSHSDNDIHNIIEAIYQYVVTNLLPLFGKGITPEASNFFNATNGGFQNGQVVEPGNIYNENGIDVEVATVHAVKGETHASTLYLETSYYGCHESERLSEQFKGIAYTGEDERTLRSLRVVYVGMSRPRYMLCVAIQKNRFDKMDCSELREIWDVVDA</sequence>
<dbReference type="InterPro" id="IPR013986">
    <property type="entry name" value="DExx_box_DNA_helicase_dom_sf"/>
</dbReference>
<dbReference type="InterPro" id="IPR000212">
    <property type="entry name" value="DNA_helicase_UvrD/REP"/>
</dbReference>
<dbReference type="PROSITE" id="PS51198">
    <property type="entry name" value="UVRD_HELICASE_ATP_BIND"/>
    <property type="match status" value="1"/>
</dbReference>
<feature type="binding site" evidence="5">
    <location>
        <begin position="41"/>
        <end position="48"/>
    </location>
    <ligand>
        <name>ATP</name>
        <dbReference type="ChEBI" id="CHEBI:30616"/>
    </ligand>
</feature>
<dbReference type="PATRIC" id="fig|1339314.3.peg.4330"/>
<keyword evidence="1 5" id="KW-0547">Nucleotide-binding</keyword>
<evidence type="ECO:0000256" key="3">
    <source>
        <dbReference type="ARBA" id="ARBA00022806"/>
    </source>
</evidence>
<evidence type="ECO:0000313" key="8">
    <source>
        <dbReference type="Proteomes" id="UP000020938"/>
    </source>
</evidence>
<evidence type="ECO:0000313" key="7">
    <source>
        <dbReference type="EMBL" id="EXZ71408.1"/>
    </source>
</evidence>
<proteinExistence type="predicted"/>
<dbReference type="InterPro" id="IPR014016">
    <property type="entry name" value="UvrD-like_ATP-bd"/>
</dbReference>
<protein>
    <submittedName>
        <fullName evidence="7">UvrD/REP helicase N-terminal domain protein</fullName>
    </submittedName>
</protein>
<dbReference type="Proteomes" id="UP000020938">
    <property type="component" value="Unassembled WGS sequence"/>
</dbReference>
<dbReference type="RefSeq" id="WP_032598981.1">
    <property type="nucleotide sequence ID" value="NZ_JGDS01000067.1"/>
</dbReference>
<dbReference type="GO" id="GO:0043138">
    <property type="term" value="F:3'-5' DNA helicase activity"/>
    <property type="evidence" value="ECO:0007669"/>
    <property type="project" value="TreeGrafter"/>
</dbReference>
<dbReference type="EMBL" id="JGDS01000067">
    <property type="protein sequence ID" value="EXZ71408.1"/>
    <property type="molecule type" value="Genomic_DNA"/>
</dbReference>
<keyword evidence="3 5" id="KW-0347">Helicase</keyword>
<evidence type="ECO:0000256" key="1">
    <source>
        <dbReference type="ARBA" id="ARBA00022741"/>
    </source>
</evidence>
<dbReference type="Pfam" id="PF00580">
    <property type="entry name" value="UvrD-helicase"/>
    <property type="match status" value="1"/>
</dbReference>
<evidence type="ECO:0000259" key="6">
    <source>
        <dbReference type="PROSITE" id="PS51198"/>
    </source>
</evidence>
<keyword evidence="2 5" id="KW-0378">Hydrolase</keyword>
<comment type="caution">
    <text evidence="7">The sequence shown here is derived from an EMBL/GenBank/DDBJ whole genome shotgun (WGS) entry which is preliminary data.</text>
</comment>